<dbReference type="Gene3D" id="3.40.50.620">
    <property type="entry name" value="HUPs"/>
    <property type="match status" value="2"/>
</dbReference>
<evidence type="ECO:0000256" key="1">
    <source>
        <dbReference type="ARBA" id="ARBA00008791"/>
    </source>
</evidence>
<dbReference type="OrthoDB" id="9788959at2"/>
<proteinExistence type="inferred from homology"/>
<dbReference type="InterPro" id="IPR006016">
    <property type="entry name" value="UspA"/>
</dbReference>
<dbReference type="KEGG" id="kan:IMCC3317_09940"/>
<dbReference type="PANTHER" id="PTHR46268:SF26">
    <property type="entry name" value="UNIVERSAL STRESS PROTEIN MJ0577"/>
    <property type="match status" value="1"/>
</dbReference>
<dbReference type="PRINTS" id="PR01438">
    <property type="entry name" value="UNVRSLSTRESS"/>
</dbReference>
<comment type="similarity">
    <text evidence="1">Belongs to the universal stress protein A family.</text>
</comment>
<accession>A0A7L4ZG02</accession>
<gene>
    <name evidence="3" type="ORF">IMCC3317_09940</name>
</gene>
<protein>
    <recommendedName>
        <fullName evidence="2">UspA domain-containing protein</fullName>
    </recommendedName>
</protein>
<dbReference type="EMBL" id="CP019288">
    <property type="protein sequence ID" value="QHI35648.1"/>
    <property type="molecule type" value="Genomic_DNA"/>
</dbReference>
<reference evidence="3 4" key="1">
    <citation type="journal article" date="2013" name="Int. J. Syst. Evol. Microbiol.">
        <title>Kordia antarctica sp. nov., isolated from Antarctic seawater.</title>
        <authorList>
            <person name="Baek K."/>
            <person name="Choi A."/>
            <person name="Kang I."/>
            <person name="Lee K."/>
            <person name="Cho J.C."/>
        </authorList>
    </citation>
    <scope>NUCLEOTIDE SEQUENCE [LARGE SCALE GENOMIC DNA]</scope>
    <source>
        <strain evidence="3 4">IMCC3317</strain>
    </source>
</reference>
<evidence type="ECO:0000313" key="3">
    <source>
        <dbReference type="EMBL" id="QHI35648.1"/>
    </source>
</evidence>
<dbReference type="AlphaFoldDB" id="A0A7L4ZG02"/>
<sequence>MTKILLPTDFSDNAWSAIVYALKLYANVECTFYLLNSIKLEASRISSFSNKLLSTMREDAKKDLVALKAKLEHADATKNHTFEVILSIKNLDDAIETAIEKHAIDSIVMGTKGATGAKEIFFGSNATKIVKKIKNCPVLLVPENYEFVVPKQIAFPTDFNRYCDAKELQYLKNMAGLYNSKIRVVHINVEEKLNENQENNFTTLKQYLSKYEHSFHWIPAYASKASSITDFIEELEIDMLAMVQYSHSFLERITREPVIKKIGFRPTIPFLVIPE</sequence>
<dbReference type="PANTHER" id="PTHR46268">
    <property type="entry name" value="STRESS RESPONSE PROTEIN NHAX"/>
    <property type="match status" value="1"/>
</dbReference>
<evidence type="ECO:0000259" key="2">
    <source>
        <dbReference type="Pfam" id="PF00582"/>
    </source>
</evidence>
<name>A0A7L4ZG02_9FLAO</name>
<dbReference type="CDD" id="cd00293">
    <property type="entry name" value="USP-like"/>
    <property type="match status" value="1"/>
</dbReference>
<feature type="domain" description="UspA" evidence="2">
    <location>
        <begin position="2"/>
        <end position="142"/>
    </location>
</feature>
<organism evidence="3 4">
    <name type="scientific">Kordia antarctica</name>
    <dbReference type="NCBI Taxonomy" id="1218801"/>
    <lineage>
        <taxon>Bacteria</taxon>
        <taxon>Pseudomonadati</taxon>
        <taxon>Bacteroidota</taxon>
        <taxon>Flavobacteriia</taxon>
        <taxon>Flavobacteriales</taxon>
        <taxon>Flavobacteriaceae</taxon>
        <taxon>Kordia</taxon>
    </lineage>
</organism>
<dbReference type="Pfam" id="PF00582">
    <property type="entry name" value="Usp"/>
    <property type="match status" value="1"/>
</dbReference>
<dbReference type="InterPro" id="IPR014729">
    <property type="entry name" value="Rossmann-like_a/b/a_fold"/>
</dbReference>
<dbReference type="RefSeq" id="WP_160128378.1">
    <property type="nucleotide sequence ID" value="NZ_CP019288.1"/>
</dbReference>
<dbReference type="Proteomes" id="UP000464657">
    <property type="component" value="Chromosome"/>
</dbReference>
<evidence type="ECO:0000313" key="4">
    <source>
        <dbReference type="Proteomes" id="UP000464657"/>
    </source>
</evidence>
<keyword evidence="4" id="KW-1185">Reference proteome</keyword>
<dbReference type="InterPro" id="IPR006015">
    <property type="entry name" value="Universal_stress_UspA"/>
</dbReference>
<dbReference type="SUPFAM" id="SSF52402">
    <property type="entry name" value="Adenine nucleotide alpha hydrolases-like"/>
    <property type="match status" value="2"/>
</dbReference>